<dbReference type="InterPro" id="IPR000760">
    <property type="entry name" value="Inositol_monophosphatase-like"/>
</dbReference>
<proteinExistence type="predicted"/>
<protein>
    <submittedName>
        <fullName evidence="1">Fructose-1,6-bisphosphatase</fullName>
    </submittedName>
</protein>
<dbReference type="SUPFAM" id="SSF56655">
    <property type="entry name" value="Carbohydrate phosphatase"/>
    <property type="match status" value="1"/>
</dbReference>
<organism evidence="1 2">
    <name type="scientific">Terrimicrobium sacchariphilum</name>
    <dbReference type="NCBI Taxonomy" id="690879"/>
    <lineage>
        <taxon>Bacteria</taxon>
        <taxon>Pseudomonadati</taxon>
        <taxon>Verrucomicrobiota</taxon>
        <taxon>Terrimicrobiia</taxon>
        <taxon>Terrimicrobiales</taxon>
        <taxon>Terrimicrobiaceae</taxon>
        <taxon>Terrimicrobium</taxon>
    </lineage>
</organism>
<dbReference type="InParanoid" id="A0A146G8J2"/>
<dbReference type="Pfam" id="PF00459">
    <property type="entry name" value="Inositol_P"/>
    <property type="match status" value="1"/>
</dbReference>
<sequence>MIAPEDIRQLLCALGDHIQSRFLSGRASRSIEDLSGIAAETAADTIYQIDRLSEDAISEWFSAHWPHDEPVQVVMEGIEDDHPLCFPAGTDVSATRWKCIIDPIDGTRGIMHDKRSAWTLAGVAPQRGDDTRLSGIIAAAMTELPVTKQWRADQISATRGGGCVFTSRNVLDGSTAPLFLQASQATQFEHGFSWLAKYLPEGRTLTAQIEEALWEELTDYKGTAPLQVFDDQYISTGGAFYEMLSGHDRFGGDIRPLVFARLGLDAALVCHPYDVSAALVLSEAGIIYEHPLGGFPDAPLNTTHPMAWVIYANPTIAAKARPVLQKLLNQFLA</sequence>
<dbReference type="Proteomes" id="UP000076023">
    <property type="component" value="Unassembled WGS sequence"/>
</dbReference>
<dbReference type="EMBL" id="BDCO01000002">
    <property type="protein sequence ID" value="GAT33187.1"/>
    <property type="molecule type" value="Genomic_DNA"/>
</dbReference>
<comment type="caution">
    <text evidence="1">The sequence shown here is derived from an EMBL/GenBank/DDBJ whole genome shotgun (WGS) entry which is preliminary data.</text>
</comment>
<dbReference type="AlphaFoldDB" id="A0A146G8J2"/>
<dbReference type="Gene3D" id="3.30.540.10">
    <property type="entry name" value="Fructose-1,6-Bisphosphatase, subunit A, domain 1"/>
    <property type="match status" value="1"/>
</dbReference>
<dbReference type="STRING" id="690879.TSACC_21597"/>
<gene>
    <name evidence="1" type="ORF">TSACC_21597</name>
</gene>
<dbReference type="RefSeq" id="WP_075078951.1">
    <property type="nucleotide sequence ID" value="NZ_BDCO01000002.1"/>
</dbReference>
<name>A0A146G8J2_TERSA</name>
<evidence type="ECO:0000313" key="2">
    <source>
        <dbReference type="Proteomes" id="UP000076023"/>
    </source>
</evidence>
<reference evidence="2" key="1">
    <citation type="journal article" date="2017" name="Genome Announc.">
        <title>Draft Genome Sequence of Terrimicrobium sacchariphilum NM-5T, a Facultative Anaerobic Soil Bacterium of the Class Spartobacteria.</title>
        <authorList>
            <person name="Qiu Y.L."/>
            <person name="Tourlousse D.M."/>
            <person name="Matsuura N."/>
            <person name="Ohashi A."/>
            <person name="Sekiguchi Y."/>
        </authorList>
    </citation>
    <scope>NUCLEOTIDE SEQUENCE [LARGE SCALE GENOMIC DNA]</scope>
    <source>
        <strain evidence="2">NM-5</strain>
    </source>
</reference>
<dbReference type="OrthoDB" id="181051at2"/>
<accession>A0A146G8J2</accession>
<keyword evidence="2" id="KW-1185">Reference proteome</keyword>
<evidence type="ECO:0000313" key="1">
    <source>
        <dbReference type="EMBL" id="GAT33187.1"/>
    </source>
</evidence>